<dbReference type="InterPro" id="IPR022636">
    <property type="entry name" value="S-AdoMet_synthetase_sfam"/>
</dbReference>
<dbReference type="GO" id="GO:0005524">
    <property type="term" value="F:ATP binding"/>
    <property type="evidence" value="ECO:0007669"/>
    <property type="project" value="UniProtKB-UniRule"/>
</dbReference>
<feature type="binding site" evidence="10">
    <location>
        <position position="274"/>
    </location>
    <ligand>
        <name>ATP</name>
        <dbReference type="ChEBI" id="CHEBI:30616"/>
        <note>ligand shared between two neighboring subunits</note>
    </ligand>
</feature>
<dbReference type="CDD" id="cd18079">
    <property type="entry name" value="S-AdoMet_synt"/>
    <property type="match status" value="1"/>
</dbReference>
<dbReference type="PROSITE" id="PS00377">
    <property type="entry name" value="ADOMET_SYNTHASE_2"/>
    <property type="match status" value="1"/>
</dbReference>
<keyword evidence="3 10" id="KW-0554">One-carbon metabolism</keyword>
<dbReference type="InterPro" id="IPR002133">
    <property type="entry name" value="S-AdoMet_synthetase"/>
</dbReference>
<dbReference type="Proteomes" id="UP000546464">
    <property type="component" value="Unassembled WGS sequence"/>
</dbReference>
<dbReference type="RefSeq" id="WP_185673979.1">
    <property type="nucleotide sequence ID" value="NZ_JACHVB010000012.1"/>
</dbReference>
<feature type="binding site" description="in other chain" evidence="10">
    <location>
        <begin position="172"/>
        <end position="174"/>
    </location>
    <ligand>
        <name>ATP</name>
        <dbReference type="ChEBI" id="CHEBI:30616"/>
        <note>ligand shared between two neighboring subunits</note>
    </ligand>
</feature>
<keyword evidence="7 10" id="KW-0067">ATP-binding</keyword>
<evidence type="ECO:0000259" key="15">
    <source>
        <dbReference type="Pfam" id="PF02773"/>
    </source>
</evidence>
<evidence type="ECO:0000256" key="7">
    <source>
        <dbReference type="ARBA" id="ARBA00022840"/>
    </source>
</evidence>
<evidence type="ECO:0000256" key="6">
    <source>
        <dbReference type="ARBA" id="ARBA00022741"/>
    </source>
</evidence>
<feature type="binding site" evidence="10">
    <location>
        <position position="44"/>
    </location>
    <ligand>
        <name>K(+)</name>
        <dbReference type="ChEBI" id="CHEBI:29103"/>
    </ligand>
</feature>
<dbReference type="Pfam" id="PF02772">
    <property type="entry name" value="S-AdoMet_synt_M"/>
    <property type="match status" value="1"/>
</dbReference>
<reference evidence="16 17" key="1">
    <citation type="submission" date="2020-07" db="EMBL/GenBank/DDBJ databases">
        <authorList>
            <person name="Feng X."/>
        </authorList>
    </citation>
    <scope>NUCLEOTIDE SEQUENCE [LARGE SCALE GENOMIC DNA]</scope>
    <source>
        <strain evidence="16 17">JCM31066</strain>
    </source>
</reference>
<dbReference type="GO" id="GO:0006730">
    <property type="term" value="P:one-carbon metabolic process"/>
    <property type="evidence" value="ECO:0007669"/>
    <property type="project" value="UniProtKB-KW"/>
</dbReference>
<evidence type="ECO:0000256" key="3">
    <source>
        <dbReference type="ARBA" id="ARBA00022563"/>
    </source>
</evidence>
<evidence type="ECO:0000313" key="17">
    <source>
        <dbReference type="Proteomes" id="UP000546464"/>
    </source>
</evidence>
<evidence type="ECO:0000256" key="9">
    <source>
        <dbReference type="ARBA" id="ARBA00022958"/>
    </source>
</evidence>
<dbReference type="UniPathway" id="UPA00315">
    <property type="reaction ID" value="UER00080"/>
</dbReference>
<protein>
    <recommendedName>
        <fullName evidence="10">S-adenosylmethionine synthase</fullName>
        <shortName evidence="10">AdoMet synthase</shortName>
        <ecNumber evidence="10">2.5.1.6</ecNumber>
    </recommendedName>
    <alternativeName>
        <fullName evidence="10">MAT</fullName>
    </alternativeName>
    <alternativeName>
        <fullName evidence="10">Methionine adenosyltransferase</fullName>
    </alternativeName>
</protein>
<keyword evidence="6 10" id="KW-0547">Nucleotide-binding</keyword>
<dbReference type="GO" id="GO:0004478">
    <property type="term" value="F:methionine adenosyltransferase activity"/>
    <property type="evidence" value="ECO:0007669"/>
    <property type="project" value="UniProtKB-UniRule"/>
</dbReference>
<dbReference type="NCBIfam" id="TIGR01034">
    <property type="entry name" value="metK"/>
    <property type="match status" value="1"/>
</dbReference>
<feature type="binding site" evidence="10">
    <location>
        <position position="247"/>
    </location>
    <ligand>
        <name>L-methionine</name>
        <dbReference type="ChEBI" id="CHEBI:57844"/>
        <note>ligand shared between two neighboring subunits</note>
    </ligand>
</feature>
<comment type="subcellular location">
    <subcellularLocation>
        <location evidence="10 11">Cytoplasm</location>
    </subcellularLocation>
</comment>
<dbReference type="Gene3D" id="3.30.300.10">
    <property type="match status" value="3"/>
</dbReference>
<feature type="binding site" evidence="10">
    <location>
        <position position="18"/>
    </location>
    <ligand>
        <name>Mg(2+)</name>
        <dbReference type="ChEBI" id="CHEBI:18420"/>
    </ligand>
</feature>
<comment type="cofactor">
    <cofactor evidence="10">
        <name>K(+)</name>
        <dbReference type="ChEBI" id="CHEBI:29103"/>
    </cofactor>
    <text evidence="10">Binds 1 potassium ion per subunit.</text>
</comment>
<dbReference type="PIRSF" id="PIRSF000497">
    <property type="entry name" value="MAT"/>
    <property type="match status" value="1"/>
</dbReference>
<sequence length="395" mass="42947">MNKSFIFSSESVGEGHPDKVADYISDSILDACLKDDPKSRVACETLVKSNCVFVAGEITTNSKFNYEQVVRDAIRDIGYIDAKDDAVFHADEVFISNCLTTQSPDIKQGVDAAAADGKDTAEQGAGDQGIMFGYACNQTEELMPAPIMFAHRLLREMAYQRKEVGVEWLRPDVKSQVAVEYVDGEIKGIRNVVISTQHIEDVKHSTIREFCIDEVIRKVLPAELITDETEFLINPTGKFVVGGPQGDAGLTGRKIIVDTYGGWARHGGGAFSGKDPSKVDRSAAYFCRWVAKNIVAAGLADECELQVAYAIGYPYPTSIHVDTFGTAKDGLSDAEISAAAQRVFSFKPADIVGQLNLLQPIYRQSTNYGHFAKADLPWESTARAAELKAALGAAV</sequence>
<dbReference type="PANTHER" id="PTHR11964">
    <property type="entry name" value="S-ADENOSYLMETHIONINE SYNTHETASE"/>
    <property type="match status" value="1"/>
</dbReference>
<dbReference type="HAMAP" id="MF_00086">
    <property type="entry name" value="S_AdoMet_synth1"/>
    <property type="match status" value="1"/>
</dbReference>
<keyword evidence="8 10" id="KW-0460">Magnesium</keyword>
<comment type="catalytic activity">
    <reaction evidence="10">
        <text>L-methionine + ATP + H2O = S-adenosyl-L-methionine + phosphate + diphosphate</text>
        <dbReference type="Rhea" id="RHEA:21080"/>
        <dbReference type="ChEBI" id="CHEBI:15377"/>
        <dbReference type="ChEBI" id="CHEBI:30616"/>
        <dbReference type="ChEBI" id="CHEBI:33019"/>
        <dbReference type="ChEBI" id="CHEBI:43474"/>
        <dbReference type="ChEBI" id="CHEBI:57844"/>
        <dbReference type="ChEBI" id="CHEBI:59789"/>
        <dbReference type="EC" id="2.5.1.6"/>
    </reaction>
</comment>
<name>A0A842HBM9_9BACT</name>
<dbReference type="FunFam" id="3.30.300.10:FF:000003">
    <property type="entry name" value="S-adenosylmethionine synthase"/>
    <property type="match status" value="1"/>
</dbReference>
<evidence type="ECO:0000259" key="14">
    <source>
        <dbReference type="Pfam" id="PF02772"/>
    </source>
</evidence>
<feature type="binding site" description="in other chain" evidence="10">
    <location>
        <position position="278"/>
    </location>
    <ligand>
        <name>L-methionine</name>
        <dbReference type="ChEBI" id="CHEBI:57844"/>
        <note>ligand shared between two neighboring subunits</note>
    </ligand>
</feature>
<dbReference type="InterPro" id="IPR022629">
    <property type="entry name" value="S-AdoMet_synt_central"/>
</dbReference>
<comment type="caution">
    <text evidence="16">The sequence shown here is derived from an EMBL/GenBank/DDBJ whole genome shotgun (WGS) entry which is preliminary data.</text>
</comment>
<feature type="binding site" description="in other chain" evidence="10">
    <location>
        <position position="16"/>
    </location>
    <ligand>
        <name>ATP</name>
        <dbReference type="ChEBI" id="CHEBI:30616"/>
        <note>ligand shared between two neighboring subunits</note>
    </ligand>
</feature>
<evidence type="ECO:0000256" key="5">
    <source>
        <dbReference type="ARBA" id="ARBA00022723"/>
    </source>
</evidence>
<gene>
    <name evidence="10" type="primary">metK</name>
    <name evidence="16" type="ORF">H5P28_01750</name>
</gene>
<organism evidence="16 17">
    <name type="scientific">Ruficoccus amylovorans</name>
    <dbReference type="NCBI Taxonomy" id="1804625"/>
    <lineage>
        <taxon>Bacteria</taxon>
        <taxon>Pseudomonadati</taxon>
        <taxon>Verrucomicrobiota</taxon>
        <taxon>Opitutia</taxon>
        <taxon>Puniceicoccales</taxon>
        <taxon>Cerasicoccaceae</taxon>
        <taxon>Ruficoccus</taxon>
    </lineage>
</organism>
<feature type="binding site" description="in other chain" evidence="10">
    <location>
        <position position="102"/>
    </location>
    <ligand>
        <name>L-methionine</name>
        <dbReference type="ChEBI" id="CHEBI:57844"/>
        <note>ligand shared between two neighboring subunits</note>
    </ligand>
</feature>
<feature type="binding site" evidence="10">
    <location>
        <position position="270"/>
    </location>
    <ligand>
        <name>ATP</name>
        <dbReference type="ChEBI" id="CHEBI:30616"/>
        <note>ligand shared between two neighboring subunits</note>
    </ligand>
</feature>
<keyword evidence="17" id="KW-1185">Reference proteome</keyword>
<keyword evidence="4 10" id="KW-0808">Transferase</keyword>
<dbReference type="PROSITE" id="PS00376">
    <property type="entry name" value="ADOMET_SYNTHASE_1"/>
    <property type="match status" value="1"/>
</dbReference>
<comment type="pathway">
    <text evidence="1 10">Amino-acid biosynthesis; S-adenosyl-L-methionine biosynthesis; S-adenosyl-L-methionine from L-methionine: step 1/1.</text>
</comment>
<feature type="binding site" evidence="10">
    <location>
        <position position="247"/>
    </location>
    <ligand>
        <name>ATP</name>
        <dbReference type="ChEBI" id="CHEBI:30616"/>
        <note>ligand shared between two neighboring subunits</note>
    </ligand>
</feature>
<evidence type="ECO:0000256" key="8">
    <source>
        <dbReference type="ARBA" id="ARBA00022842"/>
    </source>
</evidence>
<feature type="binding site" description="in other chain" evidence="10">
    <location>
        <begin position="238"/>
        <end position="239"/>
    </location>
    <ligand>
        <name>ATP</name>
        <dbReference type="ChEBI" id="CHEBI:30616"/>
        <note>ligand shared between two neighboring subunits</note>
    </ligand>
</feature>
<evidence type="ECO:0000256" key="12">
    <source>
        <dbReference type="RuleBase" id="RU004462"/>
    </source>
</evidence>
<dbReference type="GO" id="GO:0000287">
    <property type="term" value="F:magnesium ion binding"/>
    <property type="evidence" value="ECO:0007669"/>
    <property type="project" value="UniProtKB-UniRule"/>
</dbReference>
<comment type="similarity">
    <text evidence="2 10 12">Belongs to the AdoMet synthase family.</text>
</comment>
<evidence type="ECO:0000256" key="4">
    <source>
        <dbReference type="ARBA" id="ARBA00022679"/>
    </source>
</evidence>
<evidence type="ECO:0000313" key="16">
    <source>
        <dbReference type="EMBL" id="MBC2592974.1"/>
    </source>
</evidence>
<feature type="domain" description="S-adenosylmethionine synthetase N-terminal" evidence="13">
    <location>
        <begin position="5"/>
        <end position="104"/>
    </location>
</feature>
<dbReference type="InterPro" id="IPR022628">
    <property type="entry name" value="S-AdoMet_synt_N"/>
</dbReference>
<dbReference type="GO" id="GO:0006556">
    <property type="term" value="P:S-adenosylmethionine biosynthetic process"/>
    <property type="evidence" value="ECO:0007669"/>
    <property type="project" value="UniProtKB-UniRule"/>
</dbReference>
<dbReference type="GO" id="GO:0005737">
    <property type="term" value="C:cytoplasm"/>
    <property type="evidence" value="ECO:0007669"/>
    <property type="project" value="UniProtKB-SubCell"/>
</dbReference>
<feature type="domain" description="S-adenosylmethionine synthetase C-terminal" evidence="15">
    <location>
        <begin position="241"/>
        <end position="379"/>
    </location>
</feature>
<evidence type="ECO:0000256" key="10">
    <source>
        <dbReference type="HAMAP-Rule" id="MF_00086"/>
    </source>
</evidence>
<comment type="cofactor">
    <cofactor evidence="10">
        <name>Mg(2+)</name>
        <dbReference type="ChEBI" id="CHEBI:18420"/>
    </cofactor>
    <text evidence="10">Binds 2 divalent ions per subunit.</text>
</comment>
<evidence type="ECO:0000256" key="2">
    <source>
        <dbReference type="ARBA" id="ARBA00009685"/>
    </source>
</evidence>
<dbReference type="Pfam" id="PF02773">
    <property type="entry name" value="S-AdoMet_synt_C"/>
    <property type="match status" value="1"/>
</dbReference>
<keyword evidence="9 10" id="KW-0630">Potassium</keyword>
<dbReference type="InterPro" id="IPR022631">
    <property type="entry name" value="ADOMET_SYNTHASE_CS"/>
</dbReference>
<dbReference type="SUPFAM" id="SSF55973">
    <property type="entry name" value="S-adenosylmethionine synthetase"/>
    <property type="match status" value="3"/>
</dbReference>
<dbReference type="Pfam" id="PF00438">
    <property type="entry name" value="S-AdoMet_synt_N"/>
    <property type="match status" value="1"/>
</dbReference>
<evidence type="ECO:0000256" key="11">
    <source>
        <dbReference type="RuleBase" id="RU000542"/>
    </source>
</evidence>
<dbReference type="EMBL" id="JACHVB010000012">
    <property type="protein sequence ID" value="MBC2592974.1"/>
    <property type="molecule type" value="Genomic_DNA"/>
</dbReference>
<dbReference type="InterPro" id="IPR022630">
    <property type="entry name" value="S-AdoMet_synt_C"/>
</dbReference>
<feature type="binding site" description="in other chain" evidence="10">
    <location>
        <begin position="253"/>
        <end position="254"/>
    </location>
    <ligand>
        <name>ATP</name>
        <dbReference type="ChEBI" id="CHEBI:30616"/>
        <note>ligand shared between two neighboring subunits</note>
    </ligand>
</feature>
<evidence type="ECO:0000256" key="1">
    <source>
        <dbReference type="ARBA" id="ARBA00005224"/>
    </source>
</evidence>
<proteinExistence type="inferred from homology"/>
<comment type="subunit">
    <text evidence="10">Homotetramer; dimer of dimers.</text>
</comment>
<dbReference type="EC" id="2.5.1.6" evidence="10"/>
<feature type="domain" description="S-adenosylmethionine synthetase central" evidence="14">
    <location>
        <begin position="122"/>
        <end position="239"/>
    </location>
</feature>
<keyword evidence="10" id="KW-0963">Cytoplasm</keyword>
<accession>A0A842HBM9</accession>
<feature type="region of interest" description="Flexible loop" evidence="10">
    <location>
        <begin position="102"/>
        <end position="112"/>
    </location>
</feature>
<keyword evidence="5 10" id="KW-0479">Metal-binding</keyword>
<evidence type="ECO:0000259" key="13">
    <source>
        <dbReference type="Pfam" id="PF00438"/>
    </source>
</evidence>
<comment type="function">
    <text evidence="10">Catalyzes the formation of S-adenosylmethionine (AdoMet) from methionine and ATP. The overall synthetic reaction is composed of two sequential steps, AdoMet formation and the subsequent tripolyphosphate hydrolysis which occurs prior to release of AdoMet from the enzyme.</text>
</comment>
<dbReference type="AlphaFoldDB" id="A0A842HBM9"/>
<feature type="binding site" description="in other chain" evidence="10">
    <location>
        <position position="57"/>
    </location>
    <ligand>
        <name>L-methionine</name>
        <dbReference type="ChEBI" id="CHEBI:57844"/>
        <note>ligand shared between two neighboring subunits</note>
    </ligand>
</feature>